<feature type="region of interest" description="Disordered" evidence="1">
    <location>
        <begin position="1"/>
        <end position="77"/>
    </location>
</feature>
<reference evidence="3" key="2">
    <citation type="submission" date="2015-01" db="EMBL/GenBank/DDBJ databases">
        <title>Evolutionary Origins and Diversification of the Mycorrhizal Mutualists.</title>
        <authorList>
            <consortium name="DOE Joint Genome Institute"/>
            <consortium name="Mycorrhizal Genomics Consortium"/>
            <person name="Kohler A."/>
            <person name="Kuo A."/>
            <person name="Nagy L.G."/>
            <person name="Floudas D."/>
            <person name="Copeland A."/>
            <person name="Barry K.W."/>
            <person name="Cichocki N."/>
            <person name="Veneault-Fourrey C."/>
            <person name="LaButti K."/>
            <person name="Lindquist E.A."/>
            <person name="Lipzen A."/>
            <person name="Lundell T."/>
            <person name="Morin E."/>
            <person name="Murat C."/>
            <person name="Riley R."/>
            <person name="Ohm R."/>
            <person name="Sun H."/>
            <person name="Tunlid A."/>
            <person name="Henrissat B."/>
            <person name="Grigoriev I.V."/>
            <person name="Hibbett D.S."/>
            <person name="Martin F."/>
        </authorList>
    </citation>
    <scope>NUCLEOTIDE SEQUENCE [LARGE SCALE GENOMIC DNA]</scope>
    <source>
        <strain evidence="3">Ve08.2h10</strain>
    </source>
</reference>
<gene>
    <name evidence="2" type="ORF">PAXRUDRAFT_794120</name>
</gene>
<protein>
    <submittedName>
        <fullName evidence="2">Uncharacterized protein</fullName>
    </submittedName>
</protein>
<evidence type="ECO:0000256" key="1">
    <source>
        <dbReference type="SAM" id="MobiDB-lite"/>
    </source>
</evidence>
<feature type="compositionally biased region" description="Low complexity" evidence="1">
    <location>
        <begin position="282"/>
        <end position="295"/>
    </location>
</feature>
<reference evidence="2 3" key="1">
    <citation type="submission" date="2014-04" db="EMBL/GenBank/DDBJ databases">
        <authorList>
            <consortium name="DOE Joint Genome Institute"/>
            <person name="Kuo A."/>
            <person name="Kohler A."/>
            <person name="Jargeat P."/>
            <person name="Nagy L.G."/>
            <person name="Floudas D."/>
            <person name="Copeland A."/>
            <person name="Barry K.W."/>
            <person name="Cichocki N."/>
            <person name="Veneault-Fourrey C."/>
            <person name="LaButti K."/>
            <person name="Lindquist E.A."/>
            <person name="Lipzen A."/>
            <person name="Lundell T."/>
            <person name="Morin E."/>
            <person name="Murat C."/>
            <person name="Sun H."/>
            <person name="Tunlid A."/>
            <person name="Henrissat B."/>
            <person name="Grigoriev I.V."/>
            <person name="Hibbett D.S."/>
            <person name="Martin F."/>
            <person name="Nordberg H.P."/>
            <person name="Cantor M.N."/>
            <person name="Hua S.X."/>
        </authorList>
    </citation>
    <scope>NUCLEOTIDE SEQUENCE [LARGE SCALE GENOMIC DNA]</scope>
    <source>
        <strain evidence="2 3">Ve08.2h10</strain>
    </source>
</reference>
<feature type="region of interest" description="Disordered" evidence="1">
    <location>
        <begin position="269"/>
        <end position="313"/>
    </location>
</feature>
<evidence type="ECO:0000313" key="2">
    <source>
        <dbReference type="EMBL" id="KIK73493.1"/>
    </source>
</evidence>
<keyword evidence="3" id="KW-1185">Reference proteome</keyword>
<name>A0A0D0CD93_9AGAM</name>
<feature type="compositionally biased region" description="Basic and acidic residues" evidence="1">
    <location>
        <begin position="64"/>
        <end position="73"/>
    </location>
</feature>
<evidence type="ECO:0000313" key="3">
    <source>
        <dbReference type="Proteomes" id="UP000054538"/>
    </source>
</evidence>
<dbReference type="AlphaFoldDB" id="A0A0D0CD93"/>
<dbReference type="Proteomes" id="UP000054538">
    <property type="component" value="Unassembled WGS sequence"/>
</dbReference>
<accession>A0A0D0CD93</accession>
<organism evidence="2 3">
    <name type="scientific">Paxillus rubicundulus Ve08.2h10</name>
    <dbReference type="NCBI Taxonomy" id="930991"/>
    <lineage>
        <taxon>Eukaryota</taxon>
        <taxon>Fungi</taxon>
        <taxon>Dikarya</taxon>
        <taxon>Basidiomycota</taxon>
        <taxon>Agaricomycotina</taxon>
        <taxon>Agaricomycetes</taxon>
        <taxon>Agaricomycetidae</taxon>
        <taxon>Boletales</taxon>
        <taxon>Paxilineae</taxon>
        <taxon>Paxillaceae</taxon>
        <taxon>Paxillus</taxon>
    </lineage>
</organism>
<feature type="compositionally biased region" description="Low complexity" evidence="1">
    <location>
        <begin position="23"/>
        <end position="39"/>
    </location>
</feature>
<feature type="compositionally biased region" description="Basic residues" evidence="1">
    <location>
        <begin position="269"/>
        <end position="279"/>
    </location>
</feature>
<dbReference type="EMBL" id="KN829685">
    <property type="protein sequence ID" value="KIK73493.1"/>
    <property type="molecule type" value="Genomic_DNA"/>
</dbReference>
<proteinExistence type="predicted"/>
<feature type="compositionally biased region" description="Polar residues" evidence="1">
    <location>
        <begin position="50"/>
        <end position="63"/>
    </location>
</feature>
<dbReference type="OrthoDB" id="3177248at2759"/>
<sequence length="401" mass="45029">MSLLQRFQVDLGITEPTENNTDSSQSQSRGGGTNSSSNTAHSRNIPPRASSEQLSAPSTPQQRLRTESLENKTVRKSKRRKQFAKQICIDRGLPEGSLDEYAELDFAQMLILTQATLLLQHRQREKEEALKFITSEAFKEVMKDRLRCCLLSPNLTPYVIDLAANVMAYAAKNLSTFKIPPQALEDPEMLDIIDTLIKETLTSQRSNMKQKLAHSIKINSHISVLAKAFAPMGYYETTANHWARYAFLRASMVTFNEIVDEGTAALASHKKAKQKRNHTPHTVTPEAEAEATNNNGASQPEAEAEPDKTATTSITTKDTTKIWTVAEYWDYIDLPLCKIRDTAVAKEQTTKGCKKFMEAIFTKILQSDMKAYPGTAYRAATPVFKKVTIAWQKAIHKELIW</sequence>
<dbReference type="InParanoid" id="A0A0D0CD93"/>
<dbReference type="HOGENOM" id="CLU_059051_0_0_1"/>
<dbReference type="STRING" id="930991.A0A0D0CD93"/>